<feature type="domain" description="NADPH-dependent FMN reductase-like" evidence="1">
    <location>
        <begin position="10"/>
        <end position="160"/>
    </location>
</feature>
<dbReference type="Pfam" id="PF03358">
    <property type="entry name" value="FMN_red"/>
    <property type="match status" value="1"/>
</dbReference>
<comment type="caution">
    <text evidence="2">The sequence shown here is derived from an EMBL/GenBank/DDBJ whole genome shotgun (WGS) entry which is preliminary data.</text>
</comment>
<dbReference type="GO" id="GO:0016491">
    <property type="term" value="F:oxidoreductase activity"/>
    <property type="evidence" value="ECO:0007669"/>
    <property type="project" value="InterPro"/>
</dbReference>
<dbReference type="InterPro" id="IPR005025">
    <property type="entry name" value="FMN_Rdtase-like_dom"/>
</dbReference>
<evidence type="ECO:0000259" key="1">
    <source>
        <dbReference type="Pfam" id="PF03358"/>
    </source>
</evidence>
<sequence length="220" mass="23828">MATGTAPGPMRVLVLGASLRGDSLNARLAALVARLVRDETGAEVDHAHMDEFSMPLYNGDAEIAEGLPPGALALRDRLASCDALVISSPEYNASLPGGLKNAIDWVSRVRPQPFKDKQALLVSASPSMVGGNRGLWALRIPLEHLGARVYPDMFSLAKAHEGFTADGDLAESGLHERLVESVTSFLRLVEADTRYVCLQRRWYEFLGDCTDAPVTQRAQD</sequence>
<evidence type="ECO:0000313" key="2">
    <source>
        <dbReference type="EMBL" id="MCQ8768506.1"/>
    </source>
</evidence>
<dbReference type="InterPro" id="IPR050712">
    <property type="entry name" value="NAD(P)H-dep_reductase"/>
</dbReference>
<dbReference type="PANTHER" id="PTHR30543:SF21">
    <property type="entry name" value="NAD(P)H-DEPENDENT FMN REDUCTASE LOT6"/>
    <property type="match status" value="1"/>
</dbReference>
<organism evidence="2 3">
    <name type="scientific">Streptomyces telluris</name>
    <dbReference type="NCBI Taxonomy" id="2720021"/>
    <lineage>
        <taxon>Bacteria</taxon>
        <taxon>Bacillati</taxon>
        <taxon>Actinomycetota</taxon>
        <taxon>Actinomycetes</taxon>
        <taxon>Kitasatosporales</taxon>
        <taxon>Streptomycetaceae</taxon>
        <taxon>Streptomyces</taxon>
    </lineage>
</organism>
<dbReference type="PANTHER" id="PTHR30543">
    <property type="entry name" value="CHROMATE REDUCTASE"/>
    <property type="match status" value="1"/>
</dbReference>
<reference evidence="2" key="1">
    <citation type="submission" date="2022-06" db="EMBL/GenBank/DDBJ databases">
        <title>WGS of actinobacteria.</title>
        <authorList>
            <person name="Thawai C."/>
        </authorList>
    </citation>
    <scope>NUCLEOTIDE SEQUENCE</scope>
    <source>
        <strain evidence="2">AA8</strain>
    </source>
</reference>
<protein>
    <submittedName>
        <fullName evidence="2">NAD(P)H-dependent oxidoreductase</fullName>
    </submittedName>
</protein>
<gene>
    <name evidence="2" type="ORF">NQU55_01745</name>
</gene>
<proteinExistence type="predicted"/>
<keyword evidence="3" id="KW-1185">Reference proteome</keyword>
<dbReference type="GO" id="GO:0005829">
    <property type="term" value="C:cytosol"/>
    <property type="evidence" value="ECO:0007669"/>
    <property type="project" value="TreeGrafter"/>
</dbReference>
<accession>A0A9X2LCG9</accession>
<dbReference type="SUPFAM" id="SSF52218">
    <property type="entry name" value="Flavoproteins"/>
    <property type="match status" value="1"/>
</dbReference>
<evidence type="ECO:0000313" key="3">
    <source>
        <dbReference type="Proteomes" id="UP001142374"/>
    </source>
</evidence>
<dbReference type="Gene3D" id="3.40.50.360">
    <property type="match status" value="1"/>
</dbReference>
<dbReference type="InterPro" id="IPR029039">
    <property type="entry name" value="Flavoprotein-like_sf"/>
</dbReference>
<dbReference type="AlphaFoldDB" id="A0A9X2LCG9"/>
<dbReference type="EMBL" id="JANIID010000001">
    <property type="protein sequence ID" value="MCQ8768506.1"/>
    <property type="molecule type" value="Genomic_DNA"/>
</dbReference>
<name>A0A9X2LCG9_9ACTN</name>
<dbReference type="GO" id="GO:0010181">
    <property type="term" value="F:FMN binding"/>
    <property type="evidence" value="ECO:0007669"/>
    <property type="project" value="TreeGrafter"/>
</dbReference>
<dbReference type="RefSeq" id="WP_240976206.1">
    <property type="nucleotide sequence ID" value="NZ_JAATER010000042.1"/>
</dbReference>
<dbReference type="Proteomes" id="UP001142374">
    <property type="component" value="Unassembled WGS sequence"/>
</dbReference>